<sequence length="341" mass="40049">MSVANDNVDDHYGERARPRTMTHEQPFSIKEPREYFSLFFTDDLIEYIVIKMNSHTTNPNTNIDAEEFKMFISVFIYLGIEPIIATKSWRKAREKRGVLQVSDYITKDRFLQIKTALFYNDSTNVETMNEIRYIYKRITENFLKVPATPVNSVGEIMGDEPNIKLYGRASDDGFIHDILMYQDESTFEAHHTHLDDEEKKNMKVEEKIVTLLVKTLKDPKNSTVYVNSRFTSPSLVEHLRSKYGCRYQKVAYGTIYRKSNKVVFRISGIEKHKALTSIYKISSRYQYNCMEKLKCIIDLCICNAWILYNRDYVSLRAHPMSLLEFRQNISDAYISTIYKKI</sequence>
<dbReference type="InterPro" id="IPR029526">
    <property type="entry name" value="PGBD"/>
</dbReference>
<feature type="region of interest" description="Disordered" evidence="1">
    <location>
        <begin position="1"/>
        <end position="22"/>
    </location>
</feature>
<dbReference type="Pfam" id="PF13843">
    <property type="entry name" value="DDE_Tnp_1_7"/>
    <property type="match status" value="1"/>
</dbReference>
<dbReference type="PANTHER" id="PTHR47272">
    <property type="entry name" value="DDE_TNP_1_7 DOMAIN-CONTAINING PROTEIN"/>
    <property type="match status" value="1"/>
</dbReference>
<evidence type="ECO:0000259" key="2">
    <source>
        <dbReference type="Pfam" id="PF13843"/>
    </source>
</evidence>
<reference evidence="3" key="1">
    <citation type="submission" date="2022-10" db="EMBL/GenBank/DDBJ databases">
        <title>Genome sequences of endogenous nimaviruses in decapod crustaceans.</title>
        <authorList>
            <person name="Kawato S."/>
            <person name="Nozaki R."/>
            <person name="Kondo H."/>
            <person name="Hirono I."/>
        </authorList>
    </citation>
    <scope>NUCLEOTIDE SEQUENCE</scope>
    <source>
        <strain evidence="3">Mikawa2016</strain>
    </source>
</reference>
<evidence type="ECO:0000313" key="3">
    <source>
        <dbReference type="EMBL" id="BDT61968.1"/>
    </source>
</evidence>
<evidence type="ECO:0000256" key="1">
    <source>
        <dbReference type="SAM" id="MobiDB-lite"/>
    </source>
</evidence>
<protein>
    <submittedName>
        <fullName evidence="3">PiggyBac transposable element-like protein</fullName>
    </submittedName>
</protein>
<name>A0A9C7BLS8_9VIRU</name>
<dbReference type="PANTHER" id="PTHR47272:SF1">
    <property type="entry name" value="PIGGYBAC TRANSPOSABLE ELEMENT-DERIVED PROTEIN 3-LIKE"/>
    <property type="match status" value="1"/>
</dbReference>
<organism evidence="3">
    <name type="scientific">Penaeus monodon majanivirus B</name>
    <dbReference type="NCBI Taxonomy" id="2984272"/>
    <lineage>
        <taxon>Viruses</taxon>
        <taxon>Viruses incertae sedis</taxon>
        <taxon>Naldaviricetes</taxon>
        <taxon>Nimaviridae</taxon>
    </lineage>
</organism>
<dbReference type="EMBL" id="LC738871">
    <property type="protein sequence ID" value="BDT61968.1"/>
    <property type="molecule type" value="Genomic_DNA"/>
</dbReference>
<feature type="domain" description="PiggyBac transposable element-derived protein" evidence="2">
    <location>
        <begin position="32"/>
        <end position="145"/>
    </location>
</feature>
<proteinExistence type="predicted"/>
<feature type="compositionally biased region" description="Basic and acidic residues" evidence="1">
    <location>
        <begin position="8"/>
        <end position="17"/>
    </location>
</feature>
<accession>A0A9C7BLS8</accession>